<dbReference type="PROSITE" id="PS00061">
    <property type="entry name" value="ADH_SHORT"/>
    <property type="match status" value="1"/>
</dbReference>
<dbReference type="InterPro" id="IPR036291">
    <property type="entry name" value="NAD(P)-bd_dom_sf"/>
</dbReference>
<dbReference type="FunFam" id="3.40.50.720:FF:000084">
    <property type="entry name" value="Short-chain dehydrogenase reductase"/>
    <property type="match status" value="1"/>
</dbReference>
<reference evidence="5 6" key="1">
    <citation type="submission" date="2023-10" db="EMBL/GenBank/DDBJ databases">
        <authorList>
            <person name="Maclean D."/>
            <person name="Macfadyen A."/>
        </authorList>
    </citation>
    <scope>NUCLEOTIDE SEQUENCE [LARGE SCALE GENOMIC DNA]</scope>
</reference>
<dbReference type="PRINTS" id="PR00081">
    <property type="entry name" value="GDHRDH"/>
</dbReference>
<evidence type="ECO:0000313" key="5">
    <source>
        <dbReference type="EMBL" id="CAK0786063.1"/>
    </source>
</evidence>
<proteinExistence type="inferred from homology"/>
<dbReference type="CDD" id="cd05233">
    <property type="entry name" value="SDR_c"/>
    <property type="match status" value="1"/>
</dbReference>
<keyword evidence="2" id="KW-0560">Oxidoreductase</keyword>
<dbReference type="InterPro" id="IPR057326">
    <property type="entry name" value="KR_dom"/>
</dbReference>
<dbReference type="AlphaFoldDB" id="A0AAV1IFF6"/>
<dbReference type="SUPFAM" id="SSF51735">
    <property type="entry name" value="NAD(P)-binding Rossmann-fold domains"/>
    <property type="match status" value="1"/>
</dbReference>
<evidence type="ECO:0000313" key="6">
    <source>
        <dbReference type="Proteomes" id="UP001314263"/>
    </source>
</evidence>
<dbReference type="PRINTS" id="PR00080">
    <property type="entry name" value="SDRFAMILY"/>
</dbReference>
<dbReference type="PANTHER" id="PTHR24321">
    <property type="entry name" value="DEHYDROGENASES, SHORT CHAIN"/>
    <property type="match status" value="1"/>
</dbReference>
<accession>A0AAV1IFF6</accession>
<evidence type="ECO:0000256" key="2">
    <source>
        <dbReference type="ARBA" id="ARBA00023002"/>
    </source>
</evidence>
<dbReference type="Proteomes" id="UP001314263">
    <property type="component" value="Unassembled WGS sequence"/>
</dbReference>
<keyword evidence="6" id="KW-1185">Reference proteome</keyword>
<dbReference type="InterPro" id="IPR020904">
    <property type="entry name" value="Sc_DH/Rdtase_CS"/>
</dbReference>
<comment type="caution">
    <text evidence="5">The sequence shown here is derived from an EMBL/GenBank/DDBJ whole genome shotgun (WGS) entry which is preliminary data.</text>
</comment>
<gene>
    <name evidence="5" type="ORF">CVIRNUC_009276</name>
</gene>
<sequence>MASSRIWAQGLLHDKTAIVTGGAAGIGLACVKALSQAGCNTIAVDIDEQVLSAMQGLRAQGLPVHSIVGDVRDRMQMQKIVQSTEALGGLDIMVANAGIVRTADFLEMTDTDFDAVLDVNLKGAFITCQEAARKMVNQNEHSPGRGGSIITMSSVNAVMAIPTCAGYNASKGGLSNLTRCMALALAPHSIRANAIGPGSIMTQVLQSVVTDEAARHRALSRTPLGRIGEPDEIGQIAVFLASPASSYITGQTIYADGGRMALNYTCEVKA</sequence>
<name>A0AAV1IFF6_9CHLO</name>
<evidence type="ECO:0000256" key="1">
    <source>
        <dbReference type="ARBA" id="ARBA00006484"/>
    </source>
</evidence>
<dbReference type="SMART" id="SM00822">
    <property type="entry name" value="PKS_KR"/>
    <property type="match status" value="1"/>
</dbReference>
<dbReference type="InterPro" id="IPR002347">
    <property type="entry name" value="SDR_fam"/>
</dbReference>
<dbReference type="Gene3D" id="3.40.50.720">
    <property type="entry name" value="NAD(P)-binding Rossmann-like Domain"/>
    <property type="match status" value="1"/>
</dbReference>
<feature type="domain" description="Ketoreductase" evidence="4">
    <location>
        <begin position="15"/>
        <end position="198"/>
    </location>
</feature>
<dbReference type="Pfam" id="PF13561">
    <property type="entry name" value="adh_short_C2"/>
    <property type="match status" value="1"/>
</dbReference>
<comment type="similarity">
    <text evidence="1">Belongs to the short-chain dehydrogenases/reductases (SDR) family.</text>
</comment>
<dbReference type="EMBL" id="CAUYUE010000013">
    <property type="protein sequence ID" value="CAK0786063.1"/>
    <property type="molecule type" value="Genomic_DNA"/>
</dbReference>
<evidence type="ECO:0000259" key="4">
    <source>
        <dbReference type="SMART" id="SM00822"/>
    </source>
</evidence>
<protein>
    <recommendedName>
        <fullName evidence="4">Ketoreductase domain-containing protein</fullName>
    </recommendedName>
</protein>
<organism evidence="5 6">
    <name type="scientific">Coccomyxa viridis</name>
    <dbReference type="NCBI Taxonomy" id="1274662"/>
    <lineage>
        <taxon>Eukaryota</taxon>
        <taxon>Viridiplantae</taxon>
        <taxon>Chlorophyta</taxon>
        <taxon>core chlorophytes</taxon>
        <taxon>Trebouxiophyceae</taxon>
        <taxon>Trebouxiophyceae incertae sedis</taxon>
        <taxon>Coccomyxaceae</taxon>
        <taxon>Coccomyxa</taxon>
    </lineage>
</organism>
<keyword evidence="3" id="KW-0520">NAD</keyword>
<dbReference type="PANTHER" id="PTHR24321:SF8">
    <property type="entry name" value="ESTRADIOL 17-BETA-DEHYDROGENASE 8-RELATED"/>
    <property type="match status" value="1"/>
</dbReference>
<evidence type="ECO:0000256" key="3">
    <source>
        <dbReference type="ARBA" id="ARBA00023027"/>
    </source>
</evidence>
<dbReference type="PROSITE" id="PS51257">
    <property type="entry name" value="PROKAR_LIPOPROTEIN"/>
    <property type="match status" value="1"/>
</dbReference>
<dbReference type="GO" id="GO:0016491">
    <property type="term" value="F:oxidoreductase activity"/>
    <property type="evidence" value="ECO:0007669"/>
    <property type="project" value="UniProtKB-KW"/>
</dbReference>